<comment type="caution">
    <text evidence="1">The sequence shown here is derived from an EMBL/GenBank/DDBJ whole genome shotgun (WGS) entry which is preliminary data.</text>
</comment>
<evidence type="ECO:0000313" key="1">
    <source>
        <dbReference type="EMBL" id="GHO49838.1"/>
    </source>
</evidence>
<accession>A0A8J3I9R8</accession>
<dbReference type="RefSeq" id="WP_220198928.1">
    <property type="nucleotide sequence ID" value="NZ_BNJF01000006.1"/>
</dbReference>
<protein>
    <submittedName>
        <fullName evidence="1">Uncharacterized protein</fullName>
    </submittedName>
</protein>
<sequence>MSIDLDVGIFIDRADDEDDPYGFYAHYEQEFHAINTFLRSIGLSVHHEPRSLADGGPGFHRSAKTELRAFKDIVWDIEDKTSLPLPHLATLSIEDAIYLPLLFEDVLAFADRPLGSSYQLFAECRLLAKLLGIYDDIEYATNTSERDPLVLLIEQRLDLTEKETSIPFSPLKSQMLHWYPLLAENPWSVTGTGGCMHLYEAAKFSIKQNAAVVIH</sequence>
<dbReference type="Proteomes" id="UP000612362">
    <property type="component" value="Unassembled WGS sequence"/>
</dbReference>
<organism evidence="1 2">
    <name type="scientific">Ktedonospora formicarum</name>
    <dbReference type="NCBI Taxonomy" id="2778364"/>
    <lineage>
        <taxon>Bacteria</taxon>
        <taxon>Bacillati</taxon>
        <taxon>Chloroflexota</taxon>
        <taxon>Ktedonobacteria</taxon>
        <taxon>Ktedonobacterales</taxon>
        <taxon>Ktedonobacteraceae</taxon>
        <taxon>Ktedonospora</taxon>
    </lineage>
</organism>
<dbReference type="AlphaFoldDB" id="A0A8J3I9R8"/>
<evidence type="ECO:0000313" key="2">
    <source>
        <dbReference type="Proteomes" id="UP000612362"/>
    </source>
</evidence>
<proteinExistence type="predicted"/>
<reference evidence="1" key="1">
    <citation type="submission" date="2020-10" db="EMBL/GenBank/DDBJ databases">
        <title>Taxonomic study of unclassified bacteria belonging to the class Ktedonobacteria.</title>
        <authorList>
            <person name="Yabe S."/>
            <person name="Wang C.M."/>
            <person name="Zheng Y."/>
            <person name="Sakai Y."/>
            <person name="Cavaletti L."/>
            <person name="Monciardini P."/>
            <person name="Donadio S."/>
        </authorList>
    </citation>
    <scope>NUCLEOTIDE SEQUENCE</scope>
    <source>
        <strain evidence="1">SOSP1-1</strain>
    </source>
</reference>
<keyword evidence="2" id="KW-1185">Reference proteome</keyword>
<gene>
    <name evidence="1" type="ORF">KSX_80010</name>
</gene>
<name>A0A8J3I9R8_9CHLR</name>
<dbReference type="EMBL" id="BNJF01000006">
    <property type="protein sequence ID" value="GHO49838.1"/>
    <property type="molecule type" value="Genomic_DNA"/>
</dbReference>